<evidence type="ECO:0000313" key="1">
    <source>
        <dbReference type="EMBL" id="SNX70246.1"/>
    </source>
</evidence>
<dbReference type="AlphaFoldDB" id="A0A285CT60"/>
<evidence type="ECO:0000313" key="2">
    <source>
        <dbReference type="Proteomes" id="UP000219467"/>
    </source>
</evidence>
<accession>A0A285CT60</accession>
<protein>
    <submittedName>
        <fullName evidence="1">Predicted phage baseplate assembly protein</fullName>
    </submittedName>
</protein>
<sequence length="838" mass="88254">MSRPPIHRPVPSPRGDARYFAPDFAALVDLAETLARERHGIEIPARGRGLARTLIEMPALLAHVLGEHQGLYGREAHLGTAELAETLVRHALRLAHTPDPGVAATGLAAFTVKPGLRGTLAAGFALQSQPLGEAKAETYETLADLTLDAGWNAILPIEAETDDPVRAVAGLLVVTAAERPGLDPGEIVLLEGRGQLGLFRIADPAEGDDPLTLRLRHLGGHGYDEAPGAGHWDAGYRLHACPATEARLFGWNAPPTLWPAEALAQAVSIDREKAGETAGDVVFGYEEPGDLSSVLMLADPVPPPPVDAPVALVWPGAGLALRLVQADEVTAIFVRIETVTRPTVATPVEDGRTVVKITQEQTEIATRLAGRVLALTLARPDGGTRRWKTWPLDARFLAGWSKRIVLARRRPNPAPLEPAFAVAADLTGMRPGRPAILRHRTTGAVHEATVGAIDREAEGWRLRLEVAGGFPSGWTLGTAEVLANVARISHGETRAEILGGSDGVSPHQGFALKGAPVTRLPAALGPAMALEVRVDGVLWGGAADFHAAGPGARIYTTATDAEGRVTLRFGGEGRGAIPPLGRRNVTALYREGLGVRGNAGEGRVKRIRKASPLIAEVTNPLPLRGGADPAGAADIARQATRPVRVFDRAVSVADHADLALLYPGIVRAGARLIDGAGIELVAADAEGNGPADRAAFLGFLDARRDTGLPLVLADPLAVPVRLSVRIERDRAYLAEAVRLAVEEALIGPRGLFTFAGRNLGQRQALSDLLARLRVLPGVAGLVPRHFGLVGATPAVAGPDLAEILHVTGRQWLSLGAADLWIDMVEPGLLHRATTGGMA</sequence>
<dbReference type="EMBL" id="OAOQ01000005">
    <property type="protein sequence ID" value="SNX70246.1"/>
    <property type="molecule type" value="Genomic_DNA"/>
</dbReference>
<name>A0A285CT60_9RHOB</name>
<dbReference type="OrthoDB" id="266253at2"/>
<organism evidence="1 2">
    <name type="scientific">Cereibacter ovatus</name>
    <dbReference type="NCBI Taxonomy" id="439529"/>
    <lineage>
        <taxon>Bacteria</taxon>
        <taxon>Pseudomonadati</taxon>
        <taxon>Pseudomonadota</taxon>
        <taxon>Alphaproteobacteria</taxon>
        <taxon>Rhodobacterales</taxon>
        <taxon>Paracoccaceae</taxon>
        <taxon>Cereibacter</taxon>
    </lineage>
</organism>
<dbReference type="Proteomes" id="UP000219467">
    <property type="component" value="Unassembled WGS sequence"/>
</dbReference>
<dbReference type="RefSeq" id="WP_097030238.1">
    <property type="nucleotide sequence ID" value="NZ_OAOQ01000005.1"/>
</dbReference>
<keyword evidence="2" id="KW-1185">Reference proteome</keyword>
<reference evidence="2" key="1">
    <citation type="submission" date="2017-08" db="EMBL/GenBank/DDBJ databases">
        <authorList>
            <person name="Varghese N."/>
            <person name="Submissions S."/>
        </authorList>
    </citation>
    <scope>NUCLEOTIDE SEQUENCE [LARGE SCALE GENOMIC DNA]</scope>
    <source>
        <strain evidence="2">JA234</strain>
    </source>
</reference>
<proteinExistence type="predicted"/>
<gene>
    <name evidence="1" type="ORF">SAMN05878503_105155</name>
</gene>